<evidence type="ECO:0008006" key="4">
    <source>
        <dbReference type="Google" id="ProtNLM"/>
    </source>
</evidence>
<evidence type="ECO:0000256" key="1">
    <source>
        <dbReference type="SAM" id="SignalP"/>
    </source>
</evidence>
<keyword evidence="1" id="KW-0732">Signal</keyword>
<sequence length="153" mass="17081">MKPSSISGCALRPLFFMCRSLACLCTAIKPPSVTLQHKFLLLRVPWVTFDFSASSSRIPAGGLLMVMQSFAGETLQERRDRAALPVVPWTGREHVPGRLCCVSTTWAAETRALCRLPSSPSVVSLAWVGPALFRCLWFLQAFVFFWKEKQFLG</sequence>
<protein>
    <recommendedName>
        <fullName evidence="4">Secreted protein</fullName>
    </recommendedName>
</protein>
<evidence type="ECO:0000313" key="3">
    <source>
        <dbReference type="Proteomes" id="UP000694420"/>
    </source>
</evidence>
<reference evidence="2" key="2">
    <citation type="submission" date="2025-09" db="UniProtKB">
        <authorList>
            <consortium name="Ensembl"/>
        </authorList>
    </citation>
    <scope>IDENTIFICATION</scope>
</reference>
<name>A0A8C7EC34_NOTPE</name>
<dbReference type="Ensembl" id="ENSNPET00000009168.1">
    <property type="protein sequence ID" value="ENSNPEP00000008944.1"/>
    <property type="gene ID" value="ENSNPEG00000006710.1"/>
</dbReference>
<accession>A0A8C7EC34</accession>
<evidence type="ECO:0000313" key="2">
    <source>
        <dbReference type="Ensembl" id="ENSNPEP00000008944.1"/>
    </source>
</evidence>
<dbReference type="AlphaFoldDB" id="A0A8C7EC34"/>
<organism evidence="2 3">
    <name type="scientific">Nothoprocta perdicaria</name>
    <name type="common">Chilean tinamou</name>
    <name type="synonym">Crypturus perdicarius</name>
    <dbReference type="NCBI Taxonomy" id="30464"/>
    <lineage>
        <taxon>Eukaryota</taxon>
        <taxon>Metazoa</taxon>
        <taxon>Chordata</taxon>
        <taxon>Craniata</taxon>
        <taxon>Vertebrata</taxon>
        <taxon>Euteleostomi</taxon>
        <taxon>Archelosauria</taxon>
        <taxon>Archosauria</taxon>
        <taxon>Dinosauria</taxon>
        <taxon>Saurischia</taxon>
        <taxon>Theropoda</taxon>
        <taxon>Coelurosauria</taxon>
        <taxon>Aves</taxon>
        <taxon>Palaeognathae</taxon>
        <taxon>Tinamiformes</taxon>
        <taxon>Tinamidae</taxon>
        <taxon>Nothoprocta</taxon>
    </lineage>
</organism>
<proteinExistence type="predicted"/>
<reference evidence="2" key="1">
    <citation type="submission" date="2025-08" db="UniProtKB">
        <authorList>
            <consortium name="Ensembl"/>
        </authorList>
    </citation>
    <scope>IDENTIFICATION</scope>
</reference>
<dbReference type="Proteomes" id="UP000694420">
    <property type="component" value="Unplaced"/>
</dbReference>
<keyword evidence="3" id="KW-1185">Reference proteome</keyword>
<feature type="signal peptide" evidence="1">
    <location>
        <begin position="1"/>
        <end position="27"/>
    </location>
</feature>
<feature type="chain" id="PRO_5034398131" description="Secreted protein" evidence="1">
    <location>
        <begin position="28"/>
        <end position="153"/>
    </location>
</feature>